<feature type="compositionally biased region" description="Basic and acidic residues" evidence="1">
    <location>
        <begin position="64"/>
        <end position="73"/>
    </location>
</feature>
<reference evidence="2" key="1">
    <citation type="submission" date="2018-04" db="EMBL/GenBank/DDBJ databases">
        <title>Whole genome sequencing of Hypsizygus marmoreus.</title>
        <authorList>
            <person name="Choi I.-G."/>
            <person name="Min B."/>
            <person name="Kim J.-G."/>
            <person name="Kim S."/>
            <person name="Oh Y.-L."/>
            <person name="Kong W.-S."/>
            <person name="Park H."/>
            <person name="Jeong J."/>
            <person name="Song E.-S."/>
        </authorList>
    </citation>
    <scope>NUCLEOTIDE SEQUENCE [LARGE SCALE GENOMIC DNA]</scope>
    <source>
        <strain evidence="2">51987-8</strain>
    </source>
</reference>
<protein>
    <submittedName>
        <fullName evidence="2">Uncharacterized protein</fullName>
    </submittedName>
</protein>
<dbReference type="OrthoDB" id="3066071at2759"/>
<gene>
    <name evidence="2" type="ORF">Hypma_004937</name>
</gene>
<evidence type="ECO:0000313" key="2">
    <source>
        <dbReference type="EMBL" id="RDB26929.1"/>
    </source>
</evidence>
<organism evidence="2 3">
    <name type="scientific">Hypsizygus marmoreus</name>
    <name type="common">White beech mushroom</name>
    <name type="synonym">Agaricus marmoreus</name>
    <dbReference type="NCBI Taxonomy" id="39966"/>
    <lineage>
        <taxon>Eukaryota</taxon>
        <taxon>Fungi</taxon>
        <taxon>Dikarya</taxon>
        <taxon>Basidiomycota</taxon>
        <taxon>Agaricomycotina</taxon>
        <taxon>Agaricomycetes</taxon>
        <taxon>Agaricomycetidae</taxon>
        <taxon>Agaricales</taxon>
        <taxon>Tricholomatineae</taxon>
        <taxon>Lyophyllaceae</taxon>
        <taxon>Hypsizygus</taxon>
    </lineage>
</organism>
<feature type="compositionally biased region" description="Low complexity" evidence="1">
    <location>
        <begin position="33"/>
        <end position="48"/>
    </location>
</feature>
<sequence length="99" mass="10312">MPVLVGVEGEGAALPAADGRLQAEGASGSAISAAVEGSTSLSVPGGVAPHRRRRRPEVPPAETGRPETSKEFAARVSRNFVLKGPQQRKEGEGRQQTQQ</sequence>
<evidence type="ECO:0000256" key="1">
    <source>
        <dbReference type="SAM" id="MobiDB-lite"/>
    </source>
</evidence>
<dbReference type="AlphaFoldDB" id="A0A369JX68"/>
<dbReference type="InParanoid" id="A0A369JX68"/>
<accession>A0A369JX68</accession>
<evidence type="ECO:0000313" key="3">
    <source>
        <dbReference type="Proteomes" id="UP000076154"/>
    </source>
</evidence>
<name>A0A369JX68_HYPMA</name>
<proteinExistence type="predicted"/>
<dbReference type="EMBL" id="LUEZ02000021">
    <property type="protein sequence ID" value="RDB26929.1"/>
    <property type="molecule type" value="Genomic_DNA"/>
</dbReference>
<feature type="region of interest" description="Disordered" evidence="1">
    <location>
        <begin position="33"/>
        <end position="99"/>
    </location>
</feature>
<comment type="caution">
    <text evidence="2">The sequence shown here is derived from an EMBL/GenBank/DDBJ whole genome shotgun (WGS) entry which is preliminary data.</text>
</comment>
<dbReference type="Proteomes" id="UP000076154">
    <property type="component" value="Unassembled WGS sequence"/>
</dbReference>
<keyword evidence="3" id="KW-1185">Reference proteome</keyword>